<evidence type="ECO:0000313" key="11">
    <source>
        <dbReference type="EMBL" id="KAG2328002.1"/>
    </source>
</evidence>
<accession>A0A8X8BBI3</accession>
<dbReference type="InterPro" id="IPR048351">
    <property type="entry name" value="SOK_DIX"/>
</dbReference>
<organism evidence="11 12">
    <name type="scientific">Brassica carinata</name>
    <name type="common">Ethiopian mustard</name>
    <name type="synonym">Abyssinian cabbage</name>
    <dbReference type="NCBI Taxonomy" id="52824"/>
    <lineage>
        <taxon>Eukaryota</taxon>
        <taxon>Viridiplantae</taxon>
        <taxon>Streptophyta</taxon>
        <taxon>Embryophyta</taxon>
        <taxon>Tracheophyta</taxon>
        <taxon>Spermatophyta</taxon>
        <taxon>Magnoliopsida</taxon>
        <taxon>eudicotyledons</taxon>
        <taxon>Gunneridae</taxon>
        <taxon>Pentapetalae</taxon>
        <taxon>rosids</taxon>
        <taxon>malvids</taxon>
        <taxon>Brassicales</taxon>
        <taxon>Brassicaceae</taxon>
        <taxon>Brassiceae</taxon>
        <taxon>Brassica</taxon>
    </lineage>
</organism>
<protein>
    <recommendedName>
        <fullName evidence="10">SOSEKI DIX-like domain-containing protein</fullName>
    </recommendedName>
</protein>
<dbReference type="PANTHER" id="PTHR31083:SF4">
    <property type="entry name" value="PROTEIN SOSEKI 4-RELATED"/>
    <property type="match status" value="1"/>
</dbReference>
<dbReference type="GO" id="GO:0051301">
    <property type="term" value="P:cell division"/>
    <property type="evidence" value="ECO:0007669"/>
    <property type="project" value="UniProtKB-KW"/>
</dbReference>
<evidence type="ECO:0000256" key="2">
    <source>
        <dbReference type="ARBA" id="ARBA00022473"/>
    </source>
</evidence>
<dbReference type="Pfam" id="PF06136">
    <property type="entry name" value="SOK"/>
    <property type="match status" value="1"/>
</dbReference>
<comment type="subcellular location">
    <subcellularLocation>
        <location evidence="1">Cell membrane</location>
        <topology evidence="1">Peripheral membrane protein</topology>
        <orientation evidence="1">Cytoplasmic side</orientation>
    </subcellularLocation>
</comment>
<comment type="caution">
    <text evidence="11">The sequence shown here is derived from an EMBL/GenBank/DDBJ whole genome shotgun (WGS) entry which is preliminary data.</text>
</comment>
<evidence type="ECO:0000256" key="3">
    <source>
        <dbReference type="ARBA" id="ARBA00022475"/>
    </source>
</evidence>
<dbReference type="InterPro" id="IPR021182">
    <property type="entry name" value="SOK_magnoliopsida"/>
</dbReference>
<evidence type="ECO:0000256" key="9">
    <source>
        <dbReference type="SAM" id="MobiDB-lite"/>
    </source>
</evidence>
<comment type="similarity">
    <text evidence="7">Belongs to the SOSEKI family.</text>
</comment>
<dbReference type="InterPro" id="IPR010369">
    <property type="entry name" value="SOK"/>
</dbReference>
<dbReference type="OrthoDB" id="1280899at2759"/>
<evidence type="ECO:0000256" key="4">
    <source>
        <dbReference type="ARBA" id="ARBA00022618"/>
    </source>
</evidence>
<dbReference type="PANTHER" id="PTHR31083">
    <property type="entry name" value="UPSTREAM OF FLC PROTEIN (DUF966)"/>
    <property type="match status" value="1"/>
</dbReference>
<dbReference type="PIRSF" id="PIRSF031043">
    <property type="entry name" value="UCP031043"/>
    <property type="match status" value="1"/>
</dbReference>
<evidence type="ECO:0000256" key="7">
    <source>
        <dbReference type="ARBA" id="ARBA00024211"/>
    </source>
</evidence>
<comment type="subunit">
    <text evidence="8">Homodimer. Forms long polymer filaments with other SOKs proteins polymers (e.g. SOK1, SOK2, SOK3 and SOK4) crucial for polar localization and biological activity. Binds to ANGUSTIFOLIA (AN).</text>
</comment>
<dbReference type="Proteomes" id="UP000886595">
    <property type="component" value="Unassembled WGS sequence"/>
</dbReference>
<dbReference type="GO" id="GO:0051258">
    <property type="term" value="P:protein polymerization"/>
    <property type="evidence" value="ECO:0007669"/>
    <property type="project" value="UniProtKB-ARBA"/>
</dbReference>
<evidence type="ECO:0000259" key="10">
    <source>
        <dbReference type="Pfam" id="PF06136"/>
    </source>
</evidence>
<reference evidence="11 12" key="1">
    <citation type="submission" date="2020-02" db="EMBL/GenBank/DDBJ databases">
        <authorList>
            <person name="Ma Q."/>
            <person name="Huang Y."/>
            <person name="Song X."/>
            <person name="Pei D."/>
        </authorList>
    </citation>
    <scope>NUCLEOTIDE SEQUENCE [LARGE SCALE GENOMIC DNA]</scope>
    <source>
        <strain evidence="11">Sxm20200214</strain>
        <tissue evidence="11">Leaf</tissue>
    </source>
</reference>
<evidence type="ECO:0000313" key="12">
    <source>
        <dbReference type="Proteomes" id="UP000886595"/>
    </source>
</evidence>
<name>A0A8X8BBI3_BRACI</name>
<proteinExistence type="inferred from homology"/>
<dbReference type="GO" id="GO:0090708">
    <property type="term" value="P:specification of plant organ axis polarity"/>
    <property type="evidence" value="ECO:0007669"/>
    <property type="project" value="UniProtKB-ARBA"/>
</dbReference>
<dbReference type="GO" id="GO:0051302">
    <property type="term" value="P:regulation of cell division"/>
    <property type="evidence" value="ECO:0007669"/>
    <property type="project" value="UniProtKB-ARBA"/>
</dbReference>
<keyword evidence="5" id="KW-0472">Membrane</keyword>
<evidence type="ECO:0000256" key="8">
    <source>
        <dbReference type="ARBA" id="ARBA00046534"/>
    </source>
</evidence>
<feature type="region of interest" description="Disordered" evidence="9">
    <location>
        <begin position="318"/>
        <end position="353"/>
    </location>
</feature>
<keyword evidence="4" id="KW-0132">Cell division</keyword>
<dbReference type="GO" id="GO:2000067">
    <property type="term" value="P:regulation of root morphogenesis"/>
    <property type="evidence" value="ECO:0007669"/>
    <property type="project" value="UniProtKB-ARBA"/>
</dbReference>
<dbReference type="AlphaFoldDB" id="A0A8X8BBI3"/>
<keyword evidence="12" id="KW-1185">Reference proteome</keyword>
<dbReference type="EMBL" id="JAAMPC010000002">
    <property type="protein sequence ID" value="KAG2328002.1"/>
    <property type="molecule type" value="Genomic_DNA"/>
</dbReference>
<sequence>MSSRVARTTTQENFMVSRRLKDHQLDYKLSGEQKVHVVYYLCRSGQLDHPHFIEVPLSSHHGLYLRALLHRLLCTSCVALSSSCFRIYKNGFVWHDVSKDDVIFPIHGQEYILKGSRILDFDCFRRLNQSWSITDLNEYKVYKSSETTAESTCKLATDVSTQTDDHRRRKKPAKEKKGCSVNEITELSREETVLPPQLDSRPKTLETLLKAEGVLMLGLEDQESNRTVENLSSGKMAVLMQLLSCGAVSFKQCVPTLMTGHTGCAIERGARKYKLERAEKELRSFGRVNLEEDEYFSGSLIAESNNCDLNRTGWEQTGCTSTRDQHGRTGARCLDELAPGARGQHGRTGSGAE</sequence>
<keyword evidence="2" id="KW-0217">Developmental protein</keyword>
<keyword evidence="3" id="KW-1003">Cell membrane</keyword>
<evidence type="ECO:0000256" key="1">
    <source>
        <dbReference type="ARBA" id="ARBA00004413"/>
    </source>
</evidence>
<keyword evidence="6" id="KW-0131">Cell cycle</keyword>
<gene>
    <name evidence="11" type="ORF">Bca52824_010730</name>
</gene>
<evidence type="ECO:0000256" key="5">
    <source>
        <dbReference type="ARBA" id="ARBA00023136"/>
    </source>
</evidence>
<feature type="domain" description="SOSEKI DIX-like" evidence="10">
    <location>
        <begin position="35"/>
        <end position="119"/>
    </location>
</feature>
<evidence type="ECO:0000256" key="6">
    <source>
        <dbReference type="ARBA" id="ARBA00023306"/>
    </source>
</evidence>
<dbReference type="GO" id="GO:0005886">
    <property type="term" value="C:plasma membrane"/>
    <property type="evidence" value="ECO:0007669"/>
    <property type="project" value="UniProtKB-SubCell"/>
</dbReference>